<accession>A0ABR7N2I3</accession>
<dbReference type="Proteomes" id="UP000606193">
    <property type="component" value="Unassembled WGS sequence"/>
</dbReference>
<evidence type="ECO:0000313" key="2">
    <source>
        <dbReference type="Proteomes" id="UP000606193"/>
    </source>
</evidence>
<proteinExistence type="predicted"/>
<protein>
    <submittedName>
        <fullName evidence="1">Uncharacterized protein</fullName>
    </submittedName>
</protein>
<evidence type="ECO:0000313" key="1">
    <source>
        <dbReference type="EMBL" id="MBC8562223.1"/>
    </source>
</evidence>
<reference evidence="1 2" key="1">
    <citation type="submission" date="2020-08" db="EMBL/GenBank/DDBJ databases">
        <title>Genome public.</title>
        <authorList>
            <person name="Liu C."/>
            <person name="Sun Q."/>
        </authorList>
    </citation>
    <scope>NUCLEOTIDE SEQUENCE [LARGE SCALE GENOMIC DNA]</scope>
    <source>
        <strain evidence="1 2">NSJ-37</strain>
    </source>
</reference>
<dbReference type="RefSeq" id="WP_249297718.1">
    <property type="nucleotide sequence ID" value="NZ_JACRSX010000005.1"/>
</dbReference>
<gene>
    <name evidence="1" type="ORF">H8704_06210</name>
</gene>
<name>A0ABR7N2I3_9FIRM</name>
<organism evidence="1 2">
    <name type="scientific">Jutongia huaianensis</name>
    <dbReference type="NCBI Taxonomy" id="2763668"/>
    <lineage>
        <taxon>Bacteria</taxon>
        <taxon>Bacillati</taxon>
        <taxon>Bacillota</taxon>
        <taxon>Clostridia</taxon>
        <taxon>Lachnospirales</taxon>
        <taxon>Lachnospiraceae</taxon>
        <taxon>Jutongia</taxon>
    </lineage>
</organism>
<dbReference type="EMBL" id="JACRSX010000005">
    <property type="protein sequence ID" value="MBC8562223.1"/>
    <property type="molecule type" value="Genomic_DNA"/>
</dbReference>
<sequence>MKKQDFKVLKTKDLYPFPDNPFHVAEDLFDISSEQLACVNGAEPGTGLIRFGDKTVPFDNTMEKDSSLYQLFNTNFHEMVKDKNVKQTVEK</sequence>
<comment type="caution">
    <text evidence="1">The sequence shown here is derived from an EMBL/GenBank/DDBJ whole genome shotgun (WGS) entry which is preliminary data.</text>
</comment>
<keyword evidence="2" id="KW-1185">Reference proteome</keyword>